<dbReference type="Proteomes" id="UP000766570">
    <property type="component" value="Unassembled WGS sequence"/>
</dbReference>
<dbReference type="EMBL" id="JAGIOE010000001">
    <property type="protein sequence ID" value="MBP2376077.1"/>
    <property type="molecule type" value="Genomic_DNA"/>
</dbReference>
<reference evidence="1 2" key="1">
    <citation type="submission" date="2021-03" db="EMBL/GenBank/DDBJ databases">
        <title>Sequencing the genomes of 1000 actinobacteria strains.</title>
        <authorList>
            <person name="Klenk H.-P."/>
        </authorList>
    </citation>
    <scope>NUCLEOTIDE SEQUENCE [LARGE SCALE GENOMIC DNA]</scope>
    <source>
        <strain evidence="1 2">DSM 15454</strain>
    </source>
</reference>
<gene>
    <name evidence="1" type="ORF">JOF46_003989</name>
</gene>
<proteinExistence type="predicted"/>
<evidence type="ECO:0000313" key="1">
    <source>
        <dbReference type="EMBL" id="MBP2376077.1"/>
    </source>
</evidence>
<keyword evidence="2" id="KW-1185">Reference proteome</keyword>
<protein>
    <submittedName>
        <fullName evidence="1">Uncharacterized protein</fullName>
    </submittedName>
</protein>
<evidence type="ECO:0000313" key="2">
    <source>
        <dbReference type="Proteomes" id="UP000766570"/>
    </source>
</evidence>
<organism evidence="1 2">
    <name type="scientific">Paeniglutamicibacter psychrophenolicus</name>
    <dbReference type="NCBI Taxonomy" id="257454"/>
    <lineage>
        <taxon>Bacteria</taxon>
        <taxon>Bacillati</taxon>
        <taxon>Actinomycetota</taxon>
        <taxon>Actinomycetes</taxon>
        <taxon>Micrococcales</taxon>
        <taxon>Micrococcaceae</taxon>
        <taxon>Paeniglutamicibacter</taxon>
    </lineage>
</organism>
<name>A0ABS4WIP3_9MICC</name>
<accession>A0ABS4WIP3</accession>
<comment type="caution">
    <text evidence="1">The sequence shown here is derived from an EMBL/GenBank/DDBJ whole genome shotgun (WGS) entry which is preliminary data.</text>
</comment>
<dbReference type="RefSeq" id="WP_209910563.1">
    <property type="nucleotide sequence ID" value="NZ_BAAAMI010000003.1"/>
</dbReference>
<sequence length="67" mass="7395">MASEISTQNFGLASGPGKQFFTIAPALQGTELSIRHNLFCVVVDLYRYRSYAKDAERGVAGTEPERE</sequence>